<accession>A0A1H7VX69</accession>
<dbReference type="EMBL" id="FOAZ01000019">
    <property type="protein sequence ID" value="SEM13387.1"/>
    <property type="molecule type" value="Genomic_DNA"/>
</dbReference>
<gene>
    <name evidence="2" type="ORF">SAMN05414137_11937</name>
</gene>
<keyword evidence="3" id="KW-1185">Reference proteome</keyword>
<protein>
    <submittedName>
        <fullName evidence="2">Uncharacterized protein</fullName>
    </submittedName>
</protein>
<proteinExistence type="predicted"/>
<feature type="region of interest" description="Disordered" evidence="1">
    <location>
        <begin position="34"/>
        <end position="110"/>
    </location>
</feature>
<dbReference type="eggNOG" id="COG3266">
    <property type="taxonomic scope" value="Bacteria"/>
</dbReference>
<sequence>MGAAGGEERAVVQALRDEARKSLPNIAHRSAHVVDDAVDKGTRNLAAHAENEARTAEDFRSKLPTDKPVPAPRAGDASKIDHALTGGDTPAPSDVAAPRFGNDALRDGPNADQEIDQALEGTGMSRAEYDRLRLSPTNDLTPEEIRQVAAVRNKIRIDDGQIMTKVVGKDVKDAYLQNKSALGKYPFDPSTFGNSIARGTDTAGLRTPAQLRDGLALDDKGQGWTPVAENATEAYQLRFRAPDGLGDSAVPSYGAVGDLRADPSLGGRADTVATIASGHAASGSVMEDPFTGTGYTGGGVPEWLAPRGTEFPGRAEMWELTPDGGERMIGFYEGGAWSAVHG</sequence>
<reference evidence="3" key="1">
    <citation type="submission" date="2016-10" db="EMBL/GenBank/DDBJ databases">
        <authorList>
            <person name="Varghese N."/>
        </authorList>
    </citation>
    <scope>NUCLEOTIDE SEQUENCE [LARGE SCALE GENOMIC DNA]</scope>
    <source>
        <strain evidence="3">DSM 45096 / BCRC 16803 / CGMCC 4.1857 / CIP 109030 / JCM 12277 / KCTC 19219 / NBRC 100920 / 33214</strain>
    </source>
</reference>
<dbReference type="AlphaFoldDB" id="A0A1H7VX69"/>
<evidence type="ECO:0000313" key="3">
    <source>
        <dbReference type="Proteomes" id="UP000183015"/>
    </source>
</evidence>
<evidence type="ECO:0000256" key="1">
    <source>
        <dbReference type="SAM" id="MobiDB-lite"/>
    </source>
</evidence>
<dbReference type="Proteomes" id="UP000183015">
    <property type="component" value="Unassembled WGS sequence"/>
</dbReference>
<feature type="compositionally biased region" description="Basic and acidic residues" evidence="1">
    <location>
        <begin position="49"/>
        <end position="65"/>
    </location>
</feature>
<dbReference type="STRING" id="235985.SAMN05414137_11937"/>
<dbReference type="OrthoDB" id="5125341at2"/>
<organism evidence="2 3">
    <name type="scientific">Streptacidiphilus jiangxiensis</name>
    <dbReference type="NCBI Taxonomy" id="235985"/>
    <lineage>
        <taxon>Bacteria</taxon>
        <taxon>Bacillati</taxon>
        <taxon>Actinomycetota</taxon>
        <taxon>Actinomycetes</taxon>
        <taxon>Kitasatosporales</taxon>
        <taxon>Streptomycetaceae</taxon>
        <taxon>Streptacidiphilus</taxon>
    </lineage>
</organism>
<evidence type="ECO:0000313" key="2">
    <source>
        <dbReference type="EMBL" id="SEM13387.1"/>
    </source>
</evidence>
<name>A0A1H7VX69_STRJI</name>
<dbReference type="RefSeq" id="WP_042457505.1">
    <property type="nucleotide sequence ID" value="NZ_BBPN01000047.1"/>
</dbReference>